<dbReference type="AlphaFoldDB" id="E3IZY2"/>
<comment type="pathway">
    <text evidence="2 13">Cell wall biogenesis; peptidoglycan biosynthesis.</text>
</comment>
<sequence length="480" mass="51199">MPHTSPIDDLPADVPDQRPVQAPAAGSSLSFATAGDRHRYRIVGGQPLFGSVEVSGAKNSVTKLLVATLLTDEPCTLARVPRIVEVDVVLGMLAELGAEVEWLDDHRVRIQTARITDPSLSEMYSGVNRIPILMMGPLLHRVGEAVVPLPGGCRIGKRPVDFHLTGLRAMGAEIVEQLRSVQVKTLGLHGAHVELPFPSVGATENLLLAAVRAKGTTVISNAAVEPEVIDLILFLQQMGALVDVEVDRTIVVQGVERLHGADHTAIPDRIEVASFAAAAVATDGRVDVRGARQEHVATFLNHLRRIGGEFRVTDDGITFYKDRELTATHVQTDVHPGYMTDWQQPLVVLLTQAQGASVVHETIYEDRFGYTRQLNAMGASIALSTNCLGGKACRFAARDFEHSAVVSGPTPLVGGDLEIPDLRAGFAYVLAALVAGGASTISGTRFLERGYEDPVGKLRSIGAMIETIPVAGPTQSGAAV</sequence>
<feature type="binding site" evidence="13">
    <location>
        <position position="363"/>
    </location>
    <ligand>
        <name>UDP-N-acetyl-alpha-D-glucosamine</name>
        <dbReference type="ChEBI" id="CHEBI:57705"/>
    </ligand>
</feature>
<feature type="binding site" evidence="13">
    <location>
        <position position="129"/>
    </location>
    <ligand>
        <name>UDP-N-acetyl-alpha-D-glucosamine</name>
        <dbReference type="ChEBI" id="CHEBI:57705"/>
    </ligand>
</feature>
<comment type="function">
    <text evidence="10 13">Cell wall formation. Adds enolpyruvyl to UDP-N-acetylglucosamine.</text>
</comment>
<evidence type="ECO:0000256" key="6">
    <source>
        <dbReference type="ARBA" id="ARBA00022960"/>
    </source>
</evidence>
<dbReference type="eggNOG" id="COG0766">
    <property type="taxonomic scope" value="Bacteria"/>
</dbReference>
<dbReference type="PANTHER" id="PTHR43783">
    <property type="entry name" value="UDP-N-ACETYLGLUCOSAMINE 1-CARBOXYVINYLTRANSFERASE"/>
    <property type="match status" value="1"/>
</dbReference>
<keyword evidence="9 13" id="KW-0961">Cell wall biogenesis/degradation</keyword>
<dbReference type="GO" id="GO:0019277">
    <property type="term" value="P:UDP-N-acetylgalactosamine biosynthetic process"/>
    <property type="evidence" value="ECO:0007669"/>
    <property type="project" value="InterPro"/>
</dbReference>
<evidence type="ECO:0000256" key="3">
    <source>
        <dbReference type="ARBA" id="ARBA00022490"/>
    </source>
</evidence>
<keyword evidence="6 13" id="KW-0133">Cell shape</keyword>
<organism evidence="16 17">
    <name type="scientific">Pseudofrankia inefficax (strain DSM 45817 / CECT 9037 / DDB 130130 / EuI1c)</name>
    <name type="common">Frankia inefficax</name>
    <dbReference type="NCBI Taxonomy" id="298654"/>
    <lineage>
        <taxon>Bacteria</taxon>
        <taxon>Bacillati</taxon>
        <taxon>Actinomycetota</taxon>
        <taxon>Actinomycetes</taxon>
        <taxon>Frankiales</taxon>
        <taxon>Frankiaceae</taxon>
        <taxon>Pseudofrankia</taxon>
    </lineage>
</organism>
<evidence type="ECO:0000313" key="17">
    <source>
        <dbReference type="Proteomes" id="UP000002484"/>
    </source>
</evidence>
<feature type="domain" description="Enolpyruvate transferase" evidence="15">
    <location>
        <begin position="44"/>
        <end position="456"/>
    </location>
</feature>
<comment type="similarity">
    <text evidence="11 13">Belongs to the EPSP synthase family. MurA subfamily.</text>
</comment>
<dbReference type="CDD" id="cd01555">
    <property type="entry name" value="UdpNAET"/>
    <property type="match status" value="1"/>
</dbReference>
<evidence type="ECO:0000256" key="4">
    <source>
        <dbReference type="ARBA" id="ARBA00022618"/>
    </source>
</evidence>
<dbReference type="GO" id="GO:0005737">
    <property type="term" value="C:cytoplasm"/>
    <property type="evidence" value="ECO:0007669"/>
    <property type="project" value="UniProtKB-SubCell"/>
</dbReference>
<comment type="caution">
    <text evidence="13">Lacks conserved residue(s) required for the propagation of feature annotation.</text>
</comment>
<dbReference type="GO" id="GO:0008760">
    <property type="term" value="F:UDP-N-acetylglucosamine 1-carboxyvinyltransferase activity"/>
    <property type="evidence" value="ECO:0007669"/>
    <property type="project" value="UniProtKB-UniRule"/>
</dbReference>
<keyword evidence="8 13" id="KW-0131">Cell cycle</keyword>
<dbReference type="Pfam" id="PF00275">
    <property type="entry name" value="EPSP_synthase"/>
    <property type="match status" value="1"/>
</dbReference>
<keyword evidence="17" id="KW-1185">Reference proteome</keyword>
<evidence type="ECO:0000256" key="1">
    <source>
        <dbReference type="ARBA" id="ARBA00004496"/>
    </source>
</evidence>
<reference evidence="16 17" key="1">
    <citation type="submission" date="2010-10" db="EMBL/GenBank/DDBJ databases">
        <title>Complete sequence of Frankia sp. EuI1c.</title>
        <authorList>
            <consortium name="US DOE Joint Genome Institute"/>
            <person name="Lucas S."/>
            <person name="Copeland A."/>
            <person name="Lapidus A."/>
            <person name="Cheng J.-F."/>
            <person name="Bruce D."/>
            <person name="Goodwin L."/>
            <person name="Pitluck S."/>
            <person name="Chertkov O."/>
            <person name="Detter J.C."/>
            <person name="Han C."/>
            <person name="Tapia R."/>
            <person name="Land M."/>
            <person name="Hauser L."/>
            <person name="Jeffries C."/>
            <person name="Kyrpides N."/>
            <person name="Ivanova N."/>
            <person name="Mikhailova N."/>
            <person name="Beauchemin N."/>
            <person name="Sen A."/>
            <person name="Sur S.A."/>
            <person name="Gtari M."/>
            <person name="Wall L."/>
            <person name="Tisa L."/>
            <person name="Woyke T."/>
        </authorList>
    </citation>
    <scope>NUCLEOTIDE SEQUENCE [LARGE SCALE GENOMIC DNA]</scope>
    <source>
        <strain evidence="17">DSM 45817 / CECT 9037 / EuI1c</strain>
    </source>
</reference>
<dbReference type="KEGG" id="fri:FraEuI1c_1045"/>
<dbReference type="Gene3D" id="3.65.10.10">
    <property type="entry name" value="Enolpyruvate transferase domain"/>
    <property type="match status" value="2"/>
</dbReference>
<comment type="catalytic activity">
    <reaction evidence="12 13">
        <text>phosphoenolpyruvate + UDP-N-acetyl-alpha-D-glucosamine = UDP-N-acetyl-3-O-(1-carboxyvinyl)-alpha-D-glucosamine + phosphate</text>
        <dbReference type="Rhea" id="RHEA:18681"/>
        <dbReference type="ChEBI" id="CHEBI:43474"/>
        <dbReference type="ChEBI" id="CHEBI:57705"/>
        <dbReference type="ChEBI" id="CHEBI:58702"/>
        <dbReference type="ChEBI" id="CHEBI:68483"/>
        <dbReference type="EC" id="2.5.1.7"/>
    </reaction>
</comment>
<evidence type="ECO:0000256" key="13">
    <source>
        <dbReference type="HAMAP-Rule" id="MF_00111"/>
    </source>
</evidence>
<evidence type="ECO:0000259" key="15">
    <source>
        <dbReference type="Pfam" id="PF00275"/>
    </source>
</evidence>
<keyword evidence="5 13" id="KW-0808">Transferase</keyword>
<dbReference type="InterPro" id="IPR036968">
    <property type="entry name" value="Enolpyruvate_Tfrase_sf"/>
</dbReference>
<comment type="subcellular location">
    <subcellularLocation>
        <location evidence="1 13">Cytoplasm</location>
    </subcellularLocation>
</comment>
<dbReference type="GO" id="GO:0009252">
    <property type="term" value="P:peptidoglycan biosynthetic process"/>
    <property type="evidence" value="ECO:0007669"/>
    <property type="project" value="UniProtKB-UniRule"/>
</dbReference>
<evidence type="ECO:0000256" key="2">
    <source>
        <dbReference type="ARBA" id="ARBA00004752"/>
    </source>
</evidence>
<dbReference type="HAMAP" id="MF_00111">
    <property type="entry name" value="MurA"/>
    <property type="match status" value="1"/>
</dbReference>
<feature type="binding site" evidence="13">
    <location>
        <position position="341"/>
    </location>
    <ligand>
        <name>UDP-N-acetyl-alpha-D-glucosamine</name>
        <dbReference type="ChEBI" id="CHEBI:57705"/>
    </ligand>
</feature>
<dbReference type="EMBL" id="CP002299">
    <property type="protein sequence ID" value="ADP79118.1"/>
    <property type="molecule type" value="Genomic_DNA"/>
</dbReference>
<dbReference type="SUPFAM" id="SSF55205">
    <property type="entry name" value="EPT/RTPC-like"/>
    <property type="match status" value="1"/>
</dbReference>
<feature type="region of interest" description="Disordered" evidence="14">
    <location>
        <begin position="1"/>
        <end position="28"/>
    </location>
</feature>
<evidence type="ECO:0000256" key="5">
    <source>
        <dbReference type="ARBA" id="ARBA00022679"/>
    </source>
</evidence>
<dbReference type="InterPro" id="IPR001986">
    <property type="entry name" value="Enolpyruvate_Tfrase_dom"/>
</dbReference>
<proteinExistence type="inferred from homology"/>
<keyword evidence="3 13" id="KW-0963">Cytoplasm</keyword>
<dbReference type="HOGENOM" id="CLU_027387_0_0_11"/>
<keyword evidence="7 13" id="KW-0573">Peptidoglycan synthesis</keyword>
<feature type="modified residue" description="2-(S-cysteinyl)pyruvic acid O-phosphothioketal" evidence="13">
    <location>
        <position position="153"/>
    </location>
</feature>
<dbReference type="InterPro" id="IPR050068">
    <property type="entry name" value="MurA_subfamily"/>
</dbReference>
<dbReference type="Proteomes" id="UP000002484">
    <property type="component" value="Chromosome"/>
</dbReference>
<dbReference type="NCBIfam" id="TIGR01072">
    <property type="entry name" value="murA"/>
    <property type="match status" value="1"/>
</dbReference>
<evidence type="ECO:0000256" key="7">
    <source>
        <dbReference type="ARBA" id="ARBA00022984"/>
    </source>
</evidence>
<keyword evidence="4 13" id="KW-0132">Cell division</keyword>
<evidence type="ECO:0000256" key="10">
    <source>
        <dbReference type="ARBA" id="ARBA00037534"/>
    </source>
</evidence>
<dbReference type="EC" id="2.5.1.7" evidence="13"/>
<dbReference type="InParanoid" id="E3IZY2"/>
<evidence type="ECO:0000256" key="11">
    <source>
        <dbReference type="ARBA" id="ARBA00038367"/>
    </source>
</evidence>
<evidence type="ECO:0000313" key="16">
    <source>
        <dbReference type="EMBL" id="ADP79118.1"/>
    </source>
</evidence>
<dbReference type="STRING" id="298654.FraEuI1c_1045"/>
<evidence type="ECO:0000256" key="12">
    <source>
        <dbReference type="ARBA" id="ARBA00047527"/>
    </source>
</evidence>
<evidence type="ECO:0000256" key="9">
    <source>
        <dbReference type="ARBA" id="ARBA00023316"/>
    </source>
</evidence>
<dbReference type="GO" id="GO:0008360">
    <property type="term" value="P:regulation of cell shape"/>
    <property type="evidence" value="ECO:0007669"/>
    <property type="project" value="UniProtKB-KW"/>
</dbReference>
<dbReference type="InterPro" id="IPR013792">
    <property type="entry name" value="RNA3'P_cycl/enolpyr_Trfase_a/b"/>
</dbReference>
<feature type="active site" description="Proton donor" evidence="13">
    <location>
        <position position="153"/>
    </location>
</feature>
<keyword evidence="13" id="KW-0670">Pyruvate</keyword>
<dbReference type="GO" id="GO:0071555">
    <property type="term" value="P:cell wall organization"/>
    <property type="evidence" value="ECO:0007669"/>
    <property type="project" value="UniProtKB-KW"/>
</dbReference>
<feature type="binding site" evidence="13">
    <location>
        <begin position="58"/>
        <end position="59"/>
    </location>
    <ligand>
        <name>phosphoenolpyruvate</name>
        <dbReference type="ChEBI" id="CHEBI:58702"/>
    </ligand>
</feature>
<dbReference type="InterPro" id="IPR005750">
    <property type="entry name" value="UDP_GlcNAc_COvinyl_MurA"/>
</dbReference>
<accession>E3IZY2</accession>
<dbReference type="UniPathway" id="UPA00219"/>
<protein>
    <recommendedName>
        <fullName evidence="13">UDP-N-acetylglucosamine 1-carboxyvinyltransferase</fullName>
        <ecNumber evidence="13">2.5.1.7</ecNumber>
    </recommendedName>
    <alternativeName>
        <fullName evidence="13">Enoylpyruvate transferase</fullName>
    </alternativeName>
    <alternativeName>
        <fullName evidence="13">UDP-N-acetylglucosamine enolpyruvyl transferase</fullName>
        <shortName evidence="13">EPT</shortName>
    </alternativeName>
</protein>
<dbReference type="GO" id="GO:0051301">
    <property type="term" value="P:cell division"/>
    <property type="evidence" value="ECO:0007669"/>
    <property type="project" value="UniProtKB-KW"/>
</dbReference>
<gene>
    <name evidence="13" type="primary">murA</name>
    <name evidence="16" type="ordered locus">FraEuI1c_1045</name>
</gene>
<dbReference type="PANTHER" id="PTHR43783:SF1">
    <property type="entry name" value="UDP-N-ACETYLGLUCOSAMINE 1-CARBOXYVINYLTRANSFERASE"/>
    <property type="match status" value="1"/>
</dbReference>
<evidence type="ECO:0000256" key="14">
    <source>
        <dbReference type="SAM" id="MobiDB-lite"/>
    </source>
</evidence>
<dbReference type="NCBIfam" id="NF006873">
    <property type="entry name" value="PRK09369.1"/>
    <property type="match status" value="1"/>
</dbReference>
<name>E3IZY2_PSEI1</name>
<evidence type="ECO:0000256" key="8">
    <source>
        <dbReference type="ARBA" id="ARBA00023306"/>
    </source>
</evidence>